<dbReference type="Proteomes" id="UP001163828">
    <property type="component" value="Unassembled WGS sequence"/>
</dbReference>
<evidence type="ECO:0000313" key="2">
    <source>
        <dbReference type="EMBL" id="KAJ3992058.1"/>
    </source>
</evidence>
<keyword evidence="3" id="KW-1185">Reference proteome</keyword>
<organism evidence="2 3">
    <name type="scientific">Lentinula boryana</name>
    <dbReference type="NCBI Taxonomy" id="40481"/>
    <lineage>
        <taxon>Eukaryota</taxon>
        <taxon>Fungi</taxon>
        <taxon>Dikarya</taxon>
        <taxon>Basidiomycota</taxon>
        <taxon>Agaricomycotina</taxon>
        <taxon>Agaricomycetes</taxon>
        <taxon>Agaricomycetidae</taxon>
        <taxon>Agaricales</taxon>
        <taxon>Marasmiineae</taxon>
        <taxon>Omphalotaceae</taxon>
        <taxon>Lentinula</taxon>
    </lineage>
</organism>
<reference evidence="2" key="1">
    <citation type="submission" date="2022-08" db="EMBL/GenBank/DDBJ databases">
        <authorList>
            <consortium name="DOE Joint Genome Institute"/>
            <person name="Min B."/>
            <person name="Riley R."/>
            <person name="Sierra-Patev S."/>
            <person name="Naranjo-Ortiz M."/>
            <person name="Looney B."/>
            <person name="Konkel Z."/>
            <person name="Slot J.C."/>
            <person name="Sakamoto Y."/>
            <person name="Steenwyk J.L."/>
            <person name="Rokas A."/>
            <person name="Carro J."/>
            <person name="Camarero S."/>
            <person name="Ferreira P."/>
            <person name="Molpeceres G."/>
            <person name="Ruiz-Duenas F.J."/>
            <person name="Serrano A."/>
            <person name="Henrissat B."/>
            <person name="Drula E."/>
            <person name="Hughes K.W."/>
            <person name="Mata J.L."/>
            <person name="Ishikawa N.K."/>
            <person name="Vargas-Isla R."/>
            <person name="Ushijima S."/>
            <person name="Smith C.A."/>
            <person name="Ahrendt S."/>
            <person name="Andreopoulos W."/>
            <person name="He G."/>
            <person name="Labutti K."/>
            <person name="Lipzen A."/>
            <person name="Ng V."/>
            <person name="Sandor L."/>
            <person name="Barry K."/>
            <person name="Martinez A.T."/>
            <person name="Xiao Y."/>
            <person name="Gibbons J.G."/>
            <person name="Terashima K."/>
            <person name="Hibbett D.S."/>
            <person name="Grigoriev I.V."/>
        </authorList>
    </citation>
    <scope>NUCLEOTIDE SEQUENCE</scope>
    <source>
        <strain evidence="2">TFB10827</strain>
    </source>
</reference>
<feature type="chain" id="PRO_5045752936" evidence="1">
    <location>
        <begin position="22"/>
        <end position="191"/>
    </location>
</feature>
<keyword evidence="1" id="KW-0732">Signal</keyword>
<name>A0ABQ8Q0V5_9AGAR</name>
<feature type="signal peptide" evidence="1">
    <location>
        <begin position="1"/>
        <end position="21"/>
    </location>
</feature>
<gene>
    <name evidence="2" type="ORF">F5050DRAFT_1020905</name>
</gene>
<comment type="caution">
    <text evidence="2">The sequence shown here is derived from an EMBL/GenBank/DDBJ whole genome shotgun (WGS) entry which is preliminary data.</text>
</comment>
<accession>A0ABQ8Q0V5</accession>
<protein>
    <submittedName>
        <fullName evidence="2">Uncharacterized protein</fullName>
    </submittedName>
</protein>
<sequence>MLLIPTRVLAIAFALFTMVASIPVSPTDPLEVNPDEPGLVQIRSQKKSKATANNLIVWITFSHGRSGTSNTAMEYRAEDVVKGGMAASESTDAYASRQDRTLRFRNAYTGNLQAGQPIQFKAEDEWLAGYCYPFCLGSVAFRGQGQFYGRLGHEAMSIQRFSCQLRESAIYPPLLSLLHNIRVSKGSKPVQ</sequence>
<evidence type="ECO:0000256" key="1">
    <source>
        <dbReference type="SAM" id="SignalP"/>
    </source>
</evidence>
<proteinExistence type="predicted"/>
<dbReference type="EMBL" id="MU790907">
    <property type="protein sequence ID" value="KAJ3992058.1"/>
    <property type="molecule type" value="Genomic_DNA"/>
</dbReference>
<evidence type="ECO:0000313" key="3">
    <source>
        <dbReference type="Proteomes" id="UP001163828"/>
    </source>
</evidence>